<feature type="domain" description="Peptidase S49" evidence="3">
    <location>
        <begin position="65"/>
        <end position="160"/>
    </location>
</feature>
<keyword evidence="2" id="KW-0732">Signal</keyword>
<dbReference type="SUPFAM" id="SSF52096">
    <property type="entry name" value="ClpP/crotonase"/>
    <property type="match status" value="1"/>
</dbReference>
<dbReference type="Proteomes" id="UP001363151">
    <property type="component" value="Unassembled WGS sequence"/>
</dbReference>
<keyword evidence="5" id="KW-1185">Reference proteome</keyword>
<evidence type="ECO:0000313" key="4">
    <source>
        <dbReference type="EMBL" id="KAK7242042.1"/>
    </source>
</evidence>
<sequence>MAHRSCARAAVLALLAAAGARAVRGPRSVATLPSWRRDGARSRAGAAPAAVFRFVAPPGEAPPEVLAFVDEICTSGGYFAACAADDIVATPCALLGSIGVISRSFGYQRQLRKIGVERRVLAAGAAKAGLDPYLPQSRPGIAREKRVLEELHDEFVATTALELGLVDKVVDETFTEALKQRYGQRIFLKKLATNPPTGLGALPLGAPA</sequence>
<dbReference type="InterPro" id="IPR029045">
    <property type="entry name" value="ClpP/crotonase-like_dom_sf"/>
</dbReference>
<evidence type="ECO:0000259" key="3">
    <source>
        <dbReference type="Pfam" id="PF01343"/>
    </source>
</evidence>
<dbReference type="InterPro" id="IPR002142">
    <property type="entry name" value="Peptidase_S49"/>
</dbReference>
<name>A0ABR1G0K6_AURAN</name>
<protein>
    <submittedName>
        <fullName evidence="4">Peptidase S49</fullName>
    </submittedName>
</protein>
<evidence type="ECO:0000256" key="2">
    <source>
        <dbReference type="SAM" id="SignalP"/>
    </source>
</evidence>
<dbReference type="Pfam" id="PF01343">
    <property type="entry name" value="Peptidase_S49"/>
    <property type="match status" value="1"/>
</dbReference>
<feature type="signal peptide" evidence="2">
    <location>
        <begin position="1"/>
        <end position="22"/>
    </location>
</feature>
<accession>A0ABR1G0K6</accession>
<dbReference type="EMBL" id="JBBJCI010000151">
    <property type="protein sequence ID" value="KAK7242042.1"/>
    <property type="molecule type" value="Genomic_DNA"/>
</dbReference>
<reference evidence="4 5" key="1">
    <citation type="submission" date="2024-03" db="EMBL/GenBank/DDBJ databases">
        <title>Aureococcus anophagefferens CCMP1851 and Kratosvirus quantuckense: Draft genome of a second virus-susceptible host strain in the model system.</title>
        <authorList>
            <person name="Chase E."/>
            <person name="Truchon A.R."/>
            <person name="Schepens W."/>
            <person name="Wilhelm S.W."/>
        </authorList>
    </citation>
    <scope>NUCLEOTIDE SEQUENCE [LARGE SCALE GENOMIC DNA]</scope>
    <source>
        <strain evidence="4 5">CCMP1851</strain>
    </source>
</reference>
<organism evidence="4 5">
    <name type="scientific">Aureococcus anophagefferens</name>
    <name type="common">Harmful bloom alga</name>
    <dbReference type="NCBI Taxonomy" id="44056"/>
    <lineage>
        <taxon>Eukaryota</taxon>
        <taxon>Sar</taxon>
        <taxon>Stramenopiles</taxon>
        <taxon>Ochrophyta</taxon>
        <taxon>Pelagophyceae</taxon>
        <taxon>Pelagomonadales</taxon>
        <taxon>Pelagomonadaceae</taxon>
        <taxon>Aureococcus</taxon>
    </lineage>
</organism>
<dbReference type="Gene3D" id="3.90.226.10">
    <property type="entry name" value="2-enoyl-CoA Hydratase, Chain A, domain 1"/>
    <property type="match status" value="1"/>
</dbReference>
<dbReference type="PANTHER" id="PTHR42987:SF8">
    <property type="entry name" value="PROTEINASE"/>
    <property type="match status" value="1"/>
</dbReference>
<feature type="chain" id="PRO_5045244795" evidence="2">
    <location>
        <begin position="23"/>
        <end position="208"/>
    </location>
</feature>
<evidence type="ECO:0000313" key="5">
    <source>
        <dbReference type="Proteomes" id="UP001363151"/>
    </source>
</evidence>
<dbReference type="PANTHER" id="PTHR42987">
    <property type="entry name" value="PEPTIDASE S49"/>
    <property type="match status" value="1"/>
</dbReference>
<comment type="caution">
    <text evidence="4">The sequence shown here is derived from an EMBL/GenBank/DDBJ whole genome shotgun (WGS) entry which is preliminary data.</text>
</comment>
<proteinExistence type="inferred from homology"/>
<evidence type="ECO:0000256" key="1">
    <source>
        <dbReference type="ARBA" id="ARBA00008683"/>
    </source>
</evidence>
<gene>
    <name evidence="4" type="primary">sohB</name>
    <name evidence="4" type="ORF">SO694_00018429</name>
</gene>
<comment type="similarity">
    <text evidence="1">Belongs to the peptidase S49 family.</text>
</comment>